<keyword evidence="1" id="KW-1133">Transmembrane helix</keyword>
<sequence length="154" mass="16351">MVSKSQRIDFVGADKVAMLFSGCCLVHCLGWPFLIAALPSLVSTESGMLHQALGAFSILISLVVLGVAFDCHGNHRVIAVGIAGMSLLAVNAAMPGEYCSAVNAYIAGNITLTEVSLTNWLTFLLAPLGAGLLIIAHFDNRRLLANSSPRRKKR</sequence>
<dbReference type="RefSeq" id="WP_145204876.1">
    <property type="nucleotide sequence ID" value="NZ_CP036267.1"/>
</dbReference>
<proteinExistence type="predicted"/>
<protein>
    <submittedName>
        <fullName evidence="2">MerC mercury resistance protein</fullName>
    </submittedName>
</protein>
<feature type="transmembrane region" description="Helical" evidence="1">
    <location>
        <begin position="16"/>
        <end position="42"/>
    </location>
</feature>
<feature type="transmembrane region" description="Helical" evidence="1">
    <location>
        <begin position="48"/>
        <end position="69"/>
    </location>
</feature>
<evidence type="ECO:0000313" key="3">
    <source>
        <dbReference type="Proteomes" id="UP000315724"/>
    </source>
</evidence>
<keyword evidence="1" id="KW-0472">Membrane</keyword>
<feature type="transmembrane region" description="Helical" evidence="1">
    <location>
        <begin position="76"/>
        <end position="94"/>
    </location>
</feature>
<evidence type="ECO:0000313" key="2">
    <source>
        <dbReference type="EMBL" id="QDT35389.1"/>
    </source>
</evidence>
<keyword evidence="3" id="KW-1185">Reference proteome</keyword>
<dbReference type="InterPro" id="IPR004891">
    <property type="entry name" value="Mercury-R_MerC"/>
</dbReference>
<dbReference type="AlphaFoldDB" id="A0A517QUS5"/>
<keyword evidence="1" id="KW-0812">Transmembrane</keyword>
<name>A0A517QUS5_9PLAN</name>
<dbReference type="Pfam" id="PF03203">
    <property type="entry name" value="MerC"/>
    <property type="match status" value="1"/>
</dbReference>
<dbReference type="OrthoDB" id="9779233at2"/>
<organism evidence="2 3">
    <name type="scientific">Thalassoglobus polymorphus</name>
    <dbReference type="NCBI Taxonomy" id="2527994"/>
    <lineage>
        <taxon>Bacteria</taxon>
        <taxon>Pseudomonadati</taxon>
        <taxon>Planctomycetota</taxon>
        <taxon>Planctomycetia</taxon>
        <taxon>Planctomycetales</taxon>
        <taxon>Planctomycetaceae</taxon>
        <taxon>Thalassoglobus</taxon>
    </lineage>
</organism>
<reference evidence="2 3" key="1">
    <citation type="submission" date="2019-02" db="EMBL/GenBank/DDBJ databases">
        <title>Deep-cultivation of Planctomycetes and their phenomic and genomic characterization uncovers novel biology.</title>
        <authorList>
            <person name="Wiegand S."/>
            <person name="Jogler M."/>
            <person name="Boedeker C."/>
            <person name="Pinto D."/>
            <person name="Vollmers J."/>
            <person name="Rivas-Marin E."/>
            <person name="Kohn T."/>
            <person name="Peeters S.H."/>
            <person name="Heuer A."/>
            <person name="Rast P."/>
            <person name="Oberbeckmann S."/>
            <person name="Bunk B."/>
            <person name="Jeske O."/>
            <person name="Meyerdierks A."/>
            <person name="Storesund J.E."/>
            <person name="Kallscheuer N."/>
            <person name="Luecker S."/>
            <person name="Lage O.M."/>
            <person name="Pohl T."/>
            <person name="Merkel B.J."/>
            <person name="Hornburger P."/>
            <person name="Mueller R.-W."/>
            <person name="Bruemmer F."/>
            <person name="Labrenz M."/>
            <person name="Spormann A.M."/>
            <person name="Op den Camp H."/>
            <person name="Overmann J."/>
            <person name="Amann R."/>
            <person name="Jetten M.S.M."/>
            <person name="Mascher T."/>
            <person name="Medema M.H."/>
            <person name="Devos D.P."/>
            <person name="Kaster A.-K."/>
            <person name="Ovreas L."/>
            <person name="Rohde M."/>
            <person name="Galperin M.Y."/>
            <person name="Jogler C."/>
        </authorList>
    </citation>
    <scope>NUCLEOTIDE SEQUENCE [LARGE SCALE GENOMIC DNA]</scope>
    <source>
        <strain evidence="2 3">Mal48</strain>
    </source>
</reference>
<dbReference type="GO" id="GO:0016020">
    <property type="term" value="C:membrane"/>
    <property type="evidence" value="ECO:0007669"/>
    <property type="project" value="InterPro"/>
</dbReference>
<evidence type="ECO:0000256" key="1">
    <source>
        <dbReference type="SAM" id="Phobius"/>
    </source>
</evidence>
<accession>A0A517QUS5</accession>
<feature type="transmembrane region" description="Helical" evidence="1">
    <location>
        <begin position="120"/>
        <end position="138"/>
    </location>
</feature>
<gene>
    <name evidence="2" type="ORF">Mal48_46660</name>
</gene>
<dbReference type="Proteomes" id="UP000315724">
    <property type="component" value="Chromosome"/>
</dbReference>
<dbReference type="GO" id="GO:0015097">
    <property type="term" value="F:mercury ion transmembrane transporter activity"/>
    <property type="evidence" value="ECO:0007669"/>
    <property type="project" value="InterPro"/>
</dbReference>
<dbReference type="EMBL" id="CP036267">
    <property type="protein sequence ID" value="QDT35389.1"/>
    <property type="molecule type" value="Genomic_DNA"/>
</dbReference>
<dbReference type="KEGG" id="tpol:Mal48_46660"/>